<dbReference type="Pfam" id="PF08411">
    <property type="entry name" value="ExoI_SH3"/>
    <property type="match status" value="1"/>
</dbReference>
<keyword evidence="5 15" id="KW-0479">Metal-binding</keyword>
<feature type="binding site" evidence="14">
    <location>
        <position position="11"/>
    </location>
    <ligand>
        <name>substrate</name>
    </ligand>
</feature>
<dbReference type="InterPro" id="IPR058561">
    <property type="entry name" value="Exonuc_1_C"/>
</dbReference>
<dbReference type="Gene3D" id="1.10.287.1240">
    <property type="match status" value="1"/>
</dbReference>
<evidence type="ECO:0000259" key="16">
    <source>
        <dbReference type="PROSITE" id="PS51784"/>
    </source>
</evidence>
<dbReference type="InterPro" id="IPR038649">
    <property type="entry name" value="EXOI_SH3_sf"/>
</dbReference>
<protein>
    <recommendedName>
        <fullName evidence="3 13">Exodeoxyribonuclease I</fullName>
        <ecNumber evidence="2 13">3.1.11.1</ecNumber>
    </recommendedName>
</protein>
<evidence type="ECO:0000256" key="1">
    <source>
        <dbReference type="ARBA" id="ARBA00000563"/>
    </source>
</evidence>
<evidence type="ECO:0000313" key="18">
    <source>
        <dbReference type="EMBL" id="RKF20437.1"/>
    </source>
</evidence>
<dbReference type="GO" id="GO:0046872">
    <property type="term" value="F:metal ion binding"/>
    <property type="evidence" value="ECO:0007669"/>
    <property type="project" value="UniProtKB-KW"/>
</dbReference>
<dbReference type="PANTHER" id="PTHR11046">
    <property type="entry name" value="OLIGORIBONUCLEASE, MITOCHONDRIAL"/>
    <property type="match status" value="1"/>
</dbReference>
<evidence type="ECO:0000259" key="17">
    <source>
        <dbReference type="PROSITE" id="PS51785"/>
    </source>
</evidence>
<evidence type="ECO:0000256" key="14">
    <source>
        <dbReference type="PIRSR" id="PIRSR000977-1"/>
    </source>
</evidence>
<keyword evidence="19" id="KW-1185">Reference proteome</keyword>
<evidence type="ECO:0000256" key="4">
    <source>
        <dbReference type="ARBA" id="ARBA00022722"/>
    </source>
</evidence>
<evidence type="ECO:0000313" key="19">
    <source>
        <dbReference type="Proteomes" id="UP000286482"/>
    </source>
</evidence>
<evidence type="ECO:0000256" key="12">
    <source>
        <dbReference type="ARBA" id="ARBA00046792"/>
    </source>
</evidence>
<keyword evidence="9 15" id="KW-0460">Magnesium</keyword>
<evidence type="ECO:0000256" key="11">
    <source>
        <dbReference type="ARBA" id="ARBA00023204"/>
    </source>
</evidence>
<dbReference type="GO" id="GO:0000175">
    <property type="term" value="F:3'-5'-RNA exonuclease activity"/>
    <property type="evidence" value="ECO:0007669"/>
    <property type="project" value="InterPro"/>
</dbReference>
<evidence type="ECO:0000256" key="6">
    <source>
        <dbReference type="ARBA" id="ARBA00022763"/>
    </source>
</evidence>
<name>A0A420EIF5_9ALTE</name>
<dbReference type="FunFam" id="3.30.420.10:FF:000033">
    <property type="entry name" value="Exodeoxyribonuclease I"/>
    <property type="match status" value="1"/>
</dbReference>
<proteinExistence type="predicted"/>
<dbReference type="CDD" id="cd06138">
    <property type="entry name" value="ExoI_N"/>
    <property type="match status" value="1"/>
</dbReference>
<keyword evidence="11 13" id="KW-0234">DNA repair</keyword>
<dbReference type="InterPro" id="IPR023607">
    <property type="entry name" value="Exodeoxyribonuclease_I"/>
</dbReference>
<dbReference type="RefSeq" id="WP_120354441.1">
    <property type="nucleotide sequence ID" value="NZ_RAQO01000004.1"/>
</dbReference>
<dbReference type="InterPro" id="IPR013620">
    <property type="entry name" value="Exonuc_1_SH3"/>
</dbReference>
<keyword evidence="8 13" id="KW-0269">Exonuclease</keyword>
<evidence type="ECO:0000256" key="10">
    <source>
        <dbReference type="ARBA" id="ARBA00023125"/>
    </source>
</evidence>
<keyword evidence="10" id="KW-0238">DNA-binding</keyword>
<evidence type="ECO:0000256" key="15">
    <source>
        <dbReference type="PIRSR" id="PIRSR000977-2"/>
    </source>
</evidence>
<dbReference type="PANTHER" id="PTHR11046:SF11">
    <property type="entry name" value="EXODEOXYRIBONUCLEASE I"/>
    <property type="match status" value="1"/>
</dbReference>
<dbReference type="GO" id="GO:0008310">
    <property type="term" value="F:single-stranded DNA 3'-5' DNA exonuclease activity"/>
    <property type="evidence" value="ECO:0007669"/>
    <property type="project" value="UniProtKB-EC"/>
</dbReference>
<dbReference type="SUPFAM" id="SSF53098">
    <property type="entry name" value="Ribonuclease H-like"/>
    <property type="match status" value="1"/>
</dbReference>
<comment type="cofactor">
    <cofactor evidence="15">
        <name>Mg(2+)</name>
        <dbReference type="ChEBI" id="CHEBI:18420"/>
    </cofactor>
    <text evidence="15">Binds 2 Mg(2+) ions per monomer.</text>
</comment>
<dbReference type="InterPro" id="IPR012337">
    <property type="entry name" value="RNaseH-like_sf"/>
</dbReference>
<dbReference type="InterPro" id="IPR036397">
    <property type="entry name" value="RNaseH_sf"/>
</dbReference>
<gene>
    <name evidence="18" type="ORF">DBZ36_08340</name>
</gene>
<evidence type="ECO:0000256" key="9">
    <source>
        <dbReference type="ARBA" id="ARBA00022842"/>
    </source>
</evidence>
<dbReference type="InterPro" id="IPR034747">
    <property type="entry name" value="EXOI_SH3"/>
</dbReference>
<dbReference type="NCBIfam" id="NF008746">
    <property type="entry name" value="PRK11779.1"/>
    <property type="match status" value="1"/>
</dbReference>
<dbReference type="PROSITE" id="PS51784">
    <property type="entry name" value="EXOI_SH3"/>
    <property type="match status" value="1"/>
</dbReference>
<comment type="caution">
    <text evidence="18">The sequence shown here is derived from an EMBL/GenBank/DDBJ whole genome shotgun (WGS) entry which is preliminary data.</text>
</comment>
<dbReference type="GO" id="GO:0006281">
    <property type="term" value="P:DNA repair"/>
    <property type="evidence" value="ECO:0007669"/>
    <property type="project" value="UniProtKB-KW"/>
</dbReference>
<dbReference type="Gene3D" id="1.20.1280.70">
    <property type="entry name" value="Exonuclease ExoI, domain 3"/>
    <property type="match status" value="1"/>
</dbReference>
<dbReference type="AlphaFoldDB" id="A0A420EIF5"/>
<dbReference type="EMBL" id="RAQO01000004">
    <property type="protein sequence ID" value="RKF20437.1"/>
    <property type="molecule type" value="Genomic_DNA"/>
</dbReference>
<dbReference type="PROSITE" id="PS51785">
    <property type="entry name" value="EXOI_C"/>
    <property type="match status" value="1"/>
</dbReference>
<dbReference type="FunFam" id="3.30.1520.20:FF:000001">
    <property type="entry name" value="Exodeoxyribonuclease I"/>
    <property type="match status" value="1"/>
</dbReference>
<reference evidence="18 19" key="1">
    <citation type="submission" date="2018-09" db="EMBL/GenBank/DDBJ databases">
        <authorList>
            <person name="Wang Z."/>
        </authorList>
    </citation>
    <scope>NUCLEOTIDE SEQUENCE [LARGE SCALE GENOMIC DNA]</scope>
    <source>
        <strain evidence="18 19">ALS 81</strain>
    </source>
</reference>
<evidence type="ECO:0000256" key="7">
    <source>
        <dbReference type="ARBA" id="ARBA00022801"/>
    </source>
</evidence>
<dbReference type="Gene3D" id="3.30.420.10">
    <property type="entry name" value="Ribonuclease H-like superfamily/Ribonuclease H"/>
    <property type="match status" value="1"/>
</dbReference>
<feature type="binding site" evidence="15">
    <location>
        <position position="9"/>
    </location>
    <ligand>
        <name>Mg(2+)</name>
        <dbReference type="ChEBI" id="CHEBI:18420"/>
        <label>1</label>
    </ligand>
</feature>
<dbReference type="GO" id="GO:0003677">
    <property type="term" value="F:DNA binding"/>
    <property type="evidence" value="ECO:0007669"/>
    <property type="project" value="UniProtKB-KW"/>
</dbReference>
<dbReference type="PIRSF" id="PIRSF000977">
    <property type="entry name" value="Exodeoxyribonuclease_I"/>
    <property type="match status" value="1"/>
</dbReference>
<feature type="binding site" evidence="14">
    <location>
        <position position="159"/>
    </location>
    <ligand>
        <name>substrate</name>
    </ligand>
</feature>
<evidence type="ECO:0000256" key="3">
    <source>
        <dbReference type="ARBA" id="ARBA00019900"/>
    </source>
</evidence>
<comment type="catalytic activity">
    <reaction evidence="1 13">
        <text>Exonucleolytic cleavage in the 3'- to 5'-direction to yield nucleoside 5'-phosphates.</text>
        <dbReference type="EC" id="3.1.11.1"/>
    </reaction>
</comment>
<dbReference type="Pfam" id="PF00929">
    <property type="entry name" value="RNase_T"/>
    <property type="match status" value="1"/>
</dbReference>
<feature type="domain" description="ExoI C-terminal" evidence="17">
    <location>
        <begin position="355"/>
        <end position="470"/>
    </location>
</feature>
<keyword evidence="6 13" id="KW-0227">DNA damage</keyword>
<dbReference type="Gene3D" id="3.30.1520.20">
    <property type="entry name" value="Exonuclease ExoI, domain 2"/>
    <property type="match status" value="1"/>
</dbReference>
<dbReference type="Pfam" id="PF26016">
    <property type="entry name" value="ExoI_C"/>
    <property type="match status" value="1"/>
</dbReference>
<evidence type="ECO:0000256" key="2">
    <source>
        <dbReference type="ARBA" id="ARBA00012108"/>
    </source>
</evidence>
<dbReference type="Proteomes" id="UP000286482">
    <property type="component" value="Unassembled WGS sequence"/>
</dbReference>
<dbReference type="InterPro" id="IPR022894">
    <property type="entry name" value="Oligoribonuclease"/>
</dbReference>
<organism evidence="18 19">
    <name type="scientific">Alginatibacterium sediminis</name>
    <dbReference type="NCBI Taxonomy" id="2164068"/>
    <lineage>
        <taxon>Bacteria</taxon>
        <taxon>Pseudomonadati</taxon>
        <taxon>Pseudomonadota</taxon>
        <taxon>Gammaproteobacteria</taxon>
        <taxon>Alteromonadales</taxon>
        <taxon>Alteromonadaceae</taxon>
        <taxon>Alginatibacterium</taxon>
    </lineage>
</organism>
<accession>A0A420EIF5</accession>
<comment type="subunit">
    <text evidence="12">Monomer. Interacts with ssb (via C-terminus); this interaction stimulates the exonuclease activity by recruiting the enzyme to its substrate.</text>
</comment>
<dbReference type="EC" id="3.1.11.1" evidence="2 13"/>
<sequence>MAETFLFHDYETFGVNPALDRPSQFAAIRTDLNLEPIGEPINIFCQQSPDYVPNPEACLITGILPQMANQRGVSELEFIRKINAEFSQAGTCSLGYNSIRFDDEVTRNTLFRNFMDPYAREWQNGNSRWDLIDLARACYALRPEGIQWPESEDGLPSFRLELLTAANGIGHTNAHDALSDVQATIDFAKLLKLKQPKLFDYAYQLRRKQNVAELLSLSDLNPVVHVSGMFGAQQGCVSWVLPILKHPTNPNTVICIDLNQDAQVLLDLDIEQLATRLYTRRSELAPDQSPVPIKSIHINKSPFVAKAAALSPERAQSFGIDRSLCRQNLNLIQSQQQLIRSKIEQLFSIEREFEQGRDPEASLYDGFVSGPDKALMESLQFADPLTINAQQFAFKDQRLQRLLPRYKARNFPHLLDEHEALKWQAYCHDRIEQPKLEAIARLQALYQQHQHDESKLKQLQIFANYLDQLG</sequence>
<keyword evidence="4 13" id="KW-0540">Nuclease</keyword>
<feature type="domain" description="ExoI SH3-like" evidence="16">
    <location>
        <begin position="196"/>
        <end position="351"/>
    </location>
</feature>
<feature type="binding site" evidence="15">
    <location>
        <position position="180"/>
    </location>
    <ligand>
        <name>Mg(2+)</name>
        <dbReference type="ChEBI" id="CHEBI:18420"/>
        <label>2</label>
    </ligand>
</feature>
<evidence type="ECO:0000256" key="5">
    <source>
        <dbReference type="ARBA" id="ARBA00022723"/>
    </source>
</evidence>
<keyword evidence="7 13" id="KW-0378">Hydrolase</keyword>
<feature type="binding site" evidence="15">
    <location>
        <position position="11"/>
    </location>
    <ligand>
        <name>Mg(2+)</name>
        <dbReference type="ChEBI" id="CHEBI:18420"/>
        <label>2</label>
    </ligand>
</feature>
<evidence type="ECO:0000256" key="8">
    <source>
        <dbReference type="ARBA" id="ARBA00022839"/>
    </source>
</evidence>
<dbReference type="OrthoDB" id="9763470at2"/>
<evidence type="ECO:0000256" key="13">
    <source>
        <dbReference type="PIRNR" id="PIRNR000977"/>
    </source>
</evidence>
<dbReference type="InterPro" id="IPR013520">
    <property type="entry name" value="Ribonucl_H"/>
</dbReference>